<proteinExistence type="predicted"/>
<accession>A0A392LY31</accession>
<gene>
    <name evidence="3" type="ORF">A2U01_0000632</name>
</gene>
<organism evidence="3 4">
    <name type="scientific">Trifolium medium</name>
    <dbReference type="NCBI Taxonomy" id="97028"/>
    <lineage>
        <taxon>Eukaryota</taxon>
        <taxon>Viridiplantae</taxon>
        <taxon>Streptophyta</taxon>
        <taxon>Embryophyta</taxon>
        <taxon>Tracheophyta</taxon>
        <taxon>Spermatophyta</taxon>
        <taxon>Magnoliopsida</taxon>
        <taxon>eudicotyledons</taxon>
        <taxon>Gunneridae</taxon>
        <taxon>Pentapetalae</taxon>
        <taxon>rosids</taxon>
        <taxon>fabids</taxon>
        <taxon>Fabales</taxon>
        <taxon>Fabaceae</taxon>
        <taxon>Papilionoideae</taxon>
        <taxon>50 kb inversion clade</taxon>
        <taxon>NPAAA clade</taxon>
        <taxon>Hologalegina</taxon>
        <taxon>IRL clade</taxon>
        <taxon>Trifolieae</taxon>
        <taxon>Trifolium</taxon>
    </lineage>
</organism>
<dbReference type="InterPro" id="IPR046796">
    <property type="entry name" value="Transposase_32_dom"/>
</dbReference>
<feature type="region of interest" description="Disordered" evidence="1">
    <location>
        <begin position="477"/>
        <end position="551"/>
    </location>
</feature>
<sequence>MSAKRTQKSTNANSSSDSEDFDIFVKSDAEHRFVNFISAKSFHMERGFVFSLRDETLNIPDDFTRTITCLGWQRLAKHPSNYNFQWVKEFYANLTNPGQKKREVVVQGRGILYSEANINKHFNINMENDLYQATLASITDEELTTVMKNLTEEGTEWNYKNGVNEWTIRRMSLKPIMRVWYQFLKHTLHHTSHNETVTKARLEFLHCITAMQPINVGRIISQEIVNSSTKQEGVLFFTCLITALCNKNMVPEMSNDEVHMPSHGFDTKSIETLLKGNTGRKPRHQLPVEAPCHKVLTTDVGRLMYCFPEAGVYALPLFPREILGEAVDDDQPVREPTPAKAEPSTMPEKKKKKKKQRMPEDGQEEKNEEIMVSTATQKVSKNEEPEVNSLLKEGGDESERSEVEKNKGEEVVNDEVVGDEGHEDRPARKGHEDITIVKPSGEAKVVEKTQVSGEIAEGLTAPAANLATTEPDAAVGVDASLVAPPPKKKKVTKAKAAHKTKADKPSGANPEPSHSAEPVEEEISEVSKTVGTKRKKKEHGEPTRKSSRQRA</sequence>
<evidence type="ECO:0000313" key="4">
    <source>
        <dbReference type="Proteomes" id="UP000265520"/>
    </source>
</evidence>
<evidence type="ECO:0000313" key="3">
    <source>
        <dbReference type="EMBL" id="MCH79871.1"/>
    </source>
</evidence>
<reference evidence="3 4" key="1">
    <citation type="journal article" date="2018" name="Front. Plant Sci.">
        <title>Red Clover (Trifolium pratense) and Zigzag Clover (T. medium) - A Picture of Genomic Similarities and Differences.</title>
        <authorList>
            <person name="Dluhosova J."/>
            <person name="Istvanek J."/>
            <person name="Nedelnik J."/>
            <person name="Repkova J."/>
        </authorList>
    </citation>
    <scope>NUCLEOTIDE SEQUENCE [LARGE SCALE GENOMIC DNA]</scope>
    <source>
        <strain evidence="4">cv. 10/8</strain>
        <tissue evidence="3">Leaf</tissue>
    </source>
</reference>
<feature type="compositionally biased region" description="Basic and acidic residues" evidence="1">
    <location>
        <begin position="419"/>
        <end position="435"/>
    </location>
</feature>
<feature type="domain" description="Putative plant transposon protein" evidence="2">
    <location>
        <begin position="71"/>
        <end position="251"/>
    </location>
</feature>
<feature type="compositionally biased region" description="Basic and acidic residues" evidence="1">
    <location>
        <begin position="357"/>
        <end position="369"/>
    </location>
</feature>
<feature type="compositionally biased region" description="Basic residues" evidence="1">
    <location>
        <begin position="486"/>
        <end position="501"/>
    </location>
</feature>
<feature type="region of interest" description="Disordered" evidence="1">
    <location>
        <begin position="328"/>
        <end position="449"/>
    </location>
</feature>
<evidence type="ECO:0000256" key="1">
    <source>
        <dbReference type="SAM" id="MobiDB-lite"/>
    </source>
</evidence>
<dbReference type="AlphaFoldDB" id="A0A392LY31"/>
<name>A0A392LY31_9FABA</name>
<dbReference type="EMBL" id="LXQA010000451">
    <property type="protein sequence ID" value="MCH79871.1"/>
    <property type="molecule type" value="Genomic_DNA"/>
</dbReference>
<feature type="compositionally biased region" description="Basic and acidic residues" evidence="1">
    <location>
        <begin position="393"/>
        <end position="410"/>
    </location>
</feature>
<comment type="caution">
    <text evidence="3">The sequence shown here is derived from an EMBL/GenBank/DDBJ whole genome shotgun (WGS) entry which is preliminary data.</text>
</comment>
<protein>
    <recommendedName>
        <fullName evidence="2">Putative plant transposon protein domain-containing protein</fullName>
    </recommendedName>
</protein>
<keyword evidence="4" id="KW-1185">Reference proteome</keyword>
<dbReference type="Pfam" id="PF20167">
    <property type="entry name" value="Transposase_32"/>
    <property type="match status" value="1"/>
</dbReference>
<dbReference type="Proteomes" id="UP000265520">
    <property type="component" value="Unassembled WGS sequence"/>
</dbReference>
<evidence type="ECO:0000259" key="2">
    <source>
        <dbReference type="Pfam" id="PF20167"/>
    </source>
</evidence>